<dbReference type="Proteomes" id="UP001637990">
    <property type="component" value="Unassembled WGS sequence"/>
</dbReference>
<protein>
    <submittedName>
        <fullName evidence="2">Helix-turn-helix domain-containing protein</fullName>
    </submittedName>
</protein>
<dbReference type="AlphaFoldDB" id="A0A2S7CGX2"/>
<evidence type="ECO:0000313" key="5">
    <source>
        <dbReference type="Proteomes" id="UP001637990"/>
    </source>
</evidence>
<reference evidence="2 5" key="2">
    <citation type="submission" date="2024-11" db="EMBL/GenBank/DDBJ databases">
        <title>Genome sequencing of Xanthomonas codiaei.</title>
        <authorList>
            <person name="Studholme D.J."/>
        </authorList>
    </citation>
    <scope>NUCLEOTIDE SEQUENCE [LARGE SCALE GENOMIC DNA]</scope>
    <source>
        <strain evidence="2 5">NCPPB 4350</strain>
    </source>
</reference>
<proteinExistence type="predicted"/>
<dbReference type="RefSeq" id="WP_104542845.1">
    <property type="nucleotide sequence ID" value="NZ_JBJGBS010000014.1"/>
</dbReference>
<dbReference type="OrthoDB" id="5573465at2"/>
<evidence type="ECO:0000313" key="4">
    <source>
        <dbReference type="Proteomes" id="UP000237872"/>
    </source>
</evidence>
<dbReference type="EMBL" id="JBJGBS010000014">
    <property type="protein sequence ID" value="MFO3704395.1"/>
    <property type="molecule type" value="Genomic_DNA"/>
</dbReference>
<dbReference type="Pfam" id="PF14090">
    <property type="entry name" value="HTH_39"/>
    <property type="match status" value="1"/>
</dbReference>
<comment type="caution">
    <text evidence="3">The sequence shown here is derived from an EMBL/GenBank/DDBJ whole genome shotgun (WGS) entry which is preliminary data.</text>
</comment>
<reference evidence="3 4" key="1">
    <citation type="submission" date="2016-08" db="EMBL/GenBank/DDBJ databases">
        <authorList>
            <person name="Seilhamer J.J."/>
        </authorList>
    </citation>
    <scope>NUCLEOTIDE SEQUENCE [LARGE SCALE GENOMIC DNA]</scope>
    <source>
        <strain evidence="3 4">CFBP4690</strain>
    </source>
</reference>
<evidence type="ECO:0000313" key="2">
    <source>
        <dbReference type="EMBL" id="MFO3704395.1"/>
    </source>
</evidence>
<name>A0A2S7CGX2_9XANT</name>
<dbReference type="InterPro" id="IPR055245">
    <property type="entry name" value="HTH_proteobacteria"/>
</dbReference>
<dbReference type="EMBL" id="MDEC01000027">
    <property type="protein sequence ID" value="PPU60820.1"/>
    <property type="molecule type" value="Genomic_DNA"/>
</dbReference>
<feature type="domain" description="Winged helix-turn-helix" evidence="1">
    <location>
        <begin position="5"/>
        <end position="69"/>
    </location>
</feature>
<evidence type="ECO:0000313" key="3">
    <source>
        <dbReference type="EMBL" id="PPU60820.1"/>
    </source>
</evidence>
<sequence length="87" mass="9712">MHEDQNTKLLAALKQKPMTAVEIWMELGIARASARVHDLRNQGFNIASTPITVPNRDGDDCRVAQYRLTDQQRTLLPELPGRGVMAA</sequence>
<gene>
    <name evidence="2" type="ORF">ACI6Q5_05285</name>
    <name evidence="3" type="ORF">XcodCFBP4690_17215</name>
</gene>
<dbReference type="Proteomes" id="UP000237872">
    <property type="component" value="Unassembled WGS sequence"/>
</dbReference>
<keyword evidence="5" id="KW-1185">Reference proteome</keyword>
<organism evidence="3 4">
    <name type="scientific">Xanthomonas codiaei</name>
    <dbReference type="NCBI Taxonomy" id="56463"/>
    <lineage>
        <taxon>Bacteria</taxon>
        <taxon>Pseudomonadati</taxon>
        <taxon>Pseudomonadota</taxon>
        <taxon>Gammaproteobacteria</taxon>
        <taxon>Lysobacterales</taxon>
        <taxon>Lysobacteraceae</taxon>
        <taxon>Xanthomonas</taxon>
    </lineage>
</organism>
<accession>A0A2S7CGX2</accession>
<evidence type="ECO:0000259" key="1">
    <source>
        <dbReference type="Pfam" id="PF14090"/>
    </source>
</evidence>